<sequence length="102" mass="11102">MEHCMVLDLSYMGLSDQRKEGTQASRTRLEHSALDLRIESLNCVATNHAARPFVFTGGQAGLMFIRPCAIDTEVPLISDLFPATPGESSSKRQKHAAKAAAE</sequence>
<protein>
    <submittedName>
        <fullName evidence="2">Uncharacterized protein</fullName>
    </submittedName>
</protein>
<evidence type="ECO:0000256" key="1">
    <source>
        <dbReference type="SAM" id="MobiDB-lite"/>
    </source>
</evidence>
<evidence type="ECO:0000313" key="3">
    <source>
        <dbReference type="Proteomes" id="UP000230423"/>
    </source>
</evidence>
<dbReference type="EMBL" id="KZ345007">
    <property type="protein sequence ID" value="PIO77232.1"/>
    <property type="molecule type" value="Genomic_DNA"/>
</dbReference>
<keyword evidence="3" id="KW-1185">Reference proteome</keyword>
<reference evidence="2 3" key="1">
    <citation type="submission" date="2015-09" db="EMBL/GenBank/DDBJ databases">
        <title>Draft genome of the parasitic nematode Teladorsagia circumcincta isolate WARC Sus (inbred).</title>
        <authorList>
            <person name="Mitreva M."/>
        </authorList>
    </citation>
    <scope>NUCLEOTIDE SEQUENCE [LARGE SCALE GENOMIC DNA]</scope>
    <source>
        <strain evidence="2 3">S</strain>
    </source>
</reference>
<feature type="compositionally biased region" description="Basic residues" evidence="1">
    <location>
        <begin position="91"/>
        <end position="102"/>
    </location>
</feature>
<gene>
    <name evidence="2" type="ORF">TELCIR_00688</name>
</gene>
<name>A0A2G9V5J9_TELCI</name>
<dbReference type="Proteomes" id="UP000230423">
    <property type="component" value="Unassembled WGS sequence"/>
</dbReference>
<dbReference type="AlphaFoldDB" id="A0A2G9V5J9"/>
<feature type="region of interest" description="Disordered" evidence="1">
    <location>
        <begin position="82"/>
        <end position="102"/>
    </location>
</feature>
<evidence type="ECO:0000313" key="2">
    <source>
        <dbReference type="EMBL" id="PIO77232.1"/>
    </source>
</evidence>
<accession>A0A2G9V5J9</accession>
<proteinExistence type="predicted"/>
<organism evidence="2 3">
    <name type="scientific">Teladorsagia circumcincta</name>
    <name type="common">Brown stomach worm</name>
    <name type="synonym">Ostertagia circumcincta</name>
    <dbReference type="NCBI Taxonomy" id="45464"/>
    <lineage>
        <taxon>Eukaryota</taxon>
        <taxon>Metazoa</taxon>
        <taxon>Ecdysozoa</taxon>
        <taxon>Nematoda</taxon>
        <taxon>Chromadorea</taxon>
        <taxon>Rhabditida</taxon>
        <taxon>Rhabditina</taxon>
        <taxon>Rhabditomorpha</taxon>
        <taxon>Strongyloidea</taxon>
        <taxon>Trichostrongylidae</taxon>
        <taxon>Teladorsagia</taxon>
    </lineage>
</organism>
<dbReference type="OrthoDB" id="3535323at2759"/>